<evidence type="ECO:0000313" key="1">
    <source>
        <dbReference type="EnsemblPlants" id="AET2Gv20032700.3"/>
    </source>
</evidence>
<evidence type="ECO:0000313" key="2">
    <source>
        <dbReference type="Proteomes" id="UP000015105"/>
    </source>
</evidence>
<reference evidence="2" key="1">
    <citation type="journal article" date="2014" name="Science">
        <title>Ancient hybridizations among the ancestral genomes of bread wheat.</title>
        <authorList>
            <consortium name="International Wheat Genome Sequencing Consortium,"/>
            <person name="Marcussen T."/>
            <person name="Sandve S.R."/>
            <person name="Heier L."/>
            <person name="Spannagl M."/>
            <person name="Pfeifer M."/>
            <person name="Jakobsen K.S."/>
            <person name="Wulff B.B."/>
            <person name="Steuernagel B."/>
            <person name="Mayer K.F."/>
            <person name="Olsen O.A."/>
        </authorList>
    </citation>
    <scope>NUCLEOTIDE SEQUENCE [LARGE SCALE GENOMIC DNA]</scope>
    <source>
        <strain evidence="2">cv. AL8/78</strain>
    </source>
</reference>
<reference evidence="2" key="2">
    <citation type="journal article" date="2017" name="Nat. Plants">
        <title>The Aegilops tauschii genome reveals multiple impacts of transposons.</title>
        <authorList>
            <person name="Zhao G."/>
            <person name="Zou C."/>
            <person name="Li K."/>
            <person name="Wang K."/>
            <person name="Li T."/>
            <person name="Gao L."/>
            <person name="Zhang X."/>
            <person name="Wang H."/>
            <person name="Yang Z."/>
            <person name="Liu X."/>
            <person name="Jiang W."/>
            <person name="Mao L."/>
            <person name="Kong X."/>
            <person name="Jiao Y."/>
            <person name="Jia J."/>
        </authorList>
    </citation>
    <scope>NUCLEOTIDE SEQUENCE [LARGE SCALE GENOMIC DNA]</scope>
    <source>
        <strain evidence="2">cv. AL8/78</strain>
    </source>
</reference>
<reference evidence="1" key="5">
    <citation type="journal article" date="2021" name="G3 (Bethesda)">
        <title>Aegilops tauschii genome assembly Aet v5.0 features greater sequence contiguity and improved annotation.</title>
        <authorList>
            <person name="Wang L."/>
            <person name="Zhu T."/>
            <person name="Rodriguez J.C."/>
            <person name="Deal K.R."/>
            <person name="Dubcovsky J."/>
            <person name="McGuire P.E."/>
            <person name="Lux T."/>
            <person name="Spannagl M."/>
            <person name="Mayer K.F.X."/>
            <person name="Baldrich P."/>
            <person name="Meyers B.C."/>
            <person name="Huo N."/>
            <person name="Gu Y.Q."/>
            <person name="Zhou H."/>
            <person name="Devos K.M."/>
            <person name="Bennetzen J.L."/>
            <person name="Unver T."/>
            <person name="Budak H."/>
            <person name="Gulick P.J."/>
            <person name="Galiba G."/>
            <person name="Kalapos B."/>
            <person name="Nelson D.R."/>
            <person name="Li P."/>
            <person name="You F.M."/>
            <person name="Luo M.C."/>
            <person name="Dvorak J."/>
        </authorList>
    </citation>
    <scope>NUCLEOTIDE SEQUENCE [LARGE SCALE GENOMIC DNA]</scope>
    <source>
        <strain evidence="1">cv. AL8/78</strain>
    </source>
</reference>
<dbReference type="Gramene" id="AET2Gv20032700.3">
    <property type="protein sequence ID" value="AET2Gv20032700.3"/>
    <property type="gene ID" value="AET2Gv20032700"/>
</dbReference>
<reference evidence="1" key="4">
    <citation type="submission" date="2019-03" db="UniProtKB">
        <authorList>
            <consortium name="EnsemblPlants"/>
        </authorList>
    </citation>
    <scope>IDENTIFICATION</scope>
</reference>
<dbReference type="Proteomes" id="UP000015105">
    <property type="component" value="Chromosome 2D"/>
</dbReference>
<dbReference type="EnsemblPlants" id="AET2Gv20032700.3">
    <property type="protein sequence ID" value="AET2Gv20032700.3"/>
    <property type="gene ID" value="AET2Gv20032700"/>
</dbReference>
<sequence>MSVARSSPLCDPSTVRRRERRIGFSCPLRCVAPTRWQYSSLWAARPSLGRHPVRSWAGMTKRFWPVSALLSDGSGPVSEESK</sequence>
<proteinExistence type="predicted"/>
<protein>
    <submittedName>
        <fullName evidence="1">Uncharacterized protein</fullName>
    </submittedName>
</protein>
<reference evidence="1" key="3">
    <citation type="journal article" date="2017" name="Nature">
        <title>Genome sequence of the progenitor of the wheat D genome Aegilops tauschii.</title>
        <authorList>
            <person name="Luo M.C."/>
            <person name="Gu Y.Q."/>
            <person name="Puiu D."/>
            <person name="Wang H."/>
            <person name="Twardziok S.O."/>
            <person name="Deal K.R."/>
            <person name="Huo N."/>
            <person name="Zhu T."/>
            <person name="Wang L."/>
            <person name="Wang Y."/>
            <person name="McGuire P.E."/>
            <person name="Liu S."/>
            <person name="Long H."/>
            <person name="Ramasamy R.K."/>
            <person name="Rodriguez J.C."/>
            <person name="Van S.L."/>
            <person name="Yuan L."/>
            <person name="Wang Z."/>
            <person name="Xia Z."/>
            <person name="Xiao L."/>
            <person name="Anderson O.D."/>
            <person name="Ouyang S."/>
            <person name="Liang Y."/>
            <person name="Zimin A.V."/>
            <person name="Pertea G."/>
            <person name="Qi P."/>
            <person name="Bennetzen J.L."/>
            <person name="Dai X."/>
            <person name="Dawson M.W."/>
            <person name="Muller H.G."/>
            <person name="Kugler K."/>
            <person name="Rivarola-Duarte L."/>
            <person name="Spannagl M."/>
            <person name="Mayer K.F.X."/>
            <person name="Lu F.H."/>
            <person name="Bevan M.W."/>
            <person name="Leroy P."/>
            <person name="Li P."/>
            <person name="You F.M."/>
            <person name="Sun Q."/>
            <person name="Liu Z."/>
            <person name="Lyons E."/>
            <person name="Wicker T."/>
            <person name="Salzberg S.L."/>
            <person name="Devos K.M."/>
            <person name="Dvorak J."/>
        </authorList>
    </citation>
    <scope>NUCLEOTIDE SEQUENCE [LARGE SCALE GENOMIC DNA]</scope>
    <source>
        <strain evidence="1">cv. AL8/78</strain>
    </source>
</reference>
<name>A0A453A8Y5_AEGTS</name>
<dbReference type="AlphaFoldDB" id="A0A453A8Y5"/>
<keyword evidence="2" id="KW-1185">Reference proteome</keyword>
<organism evidence="1 2">
    <name type="scientific">Aegilops tauschii subsp. strangulata</name>
    <name type="common">Goatgrass</name>
    <dbReference type="NCBI Taxonomy" id="200361"/>
    <lineage>
        <taxon>Eukaryota</taxon>
        <taxon>Viridiplantae</taxon>
        <taxon>Streptophyta</taxon>
        <taxon>Embryophyta</taxon>
        <taxon>Tracheophyta</taxon>
        <taxon>Spermatophyta</taxon>
        <taxon>Magnoliopsida</taxon>
        <taxon>Liliopsida</taxon>
        <taxon>Poales</taxon>
        <taxon>Poaceae</taxon>
        <taxon>BOP clade</taxon>
        <taxon>Pooideae</taxon>
        <taxon>Triticodae</taxon>
        <taxon>Triticeae</taxon>
        <taxon>Triticinae</taxon>
        <taxon>Aegilops</taxon>
    </lineage>
</organism>
<accession>A0A453A8Y5</accession>